<evidence type="ECO:0000259" key="8">
    <source>
        <dbReference type="PROSITE" id="PS50850"/>
    </source>
</evidence>
<reference evidence="9 10" key="1">
    <citation type="submission" date="2020-08" db="EMBL/GenBank/DDBJ databases">
        <title>Sequencing the genomes of 1000 actinobacteria strains.</title>
        <authorList>
            <person name="Klenk H.-P."/>
        </authorList>
    </citation>
    <scope>NUCLEOTIDE SEQUENCE [LARGE SCALE GENOMIC DNA]</scope>
    <source>
        <strain evidence="9 10">DSM 45362</strain>
    </source>
</reference>
<keyword evidence="2" id="KW-0813">Transport</keyword>
<feature type="transmembrane region" description="Helical" evidence="7">
    <location>
        <begin position="226"/>
        <end position="247"/>
    </location>
</feature>
<feature type="transmembrane region" description="Helical" evidence="7">
    <location>
        <begin position="347"/>
        <end position="367"/>
    </location>
</feature>
<feature type="transmembrane region" description="Helical" evidence="7">
    <location>
        <begin position="156"/>
        <end position="186"/>
    </location>
</feature>
<feature type="transmembrane region" description="Helical" evidence="7">
    <location>
        <begin position="308"/>
        <end position="326"/>
    </location>
</feature>
<dbReference type="RefSeq" id="WP_184839343.1">
    <property type="nucleotide sequence ID" value="NZ_JACHMN010000002.1"/>
</dbReference>
<dbReference type="InterPro" id="IPR036259">
    <property type="entry name" value="MFS_trans_sf"/>
</dbReference>
<dbReference type="PROSITE" id="PS50850">
    <property type="entry name" value="MFS"/>
    <property type="match status" value="1"/>
</dbReference>
<evidence type="ECO:0000313" key="10">
    <source>
        <dbReference type="Proteomes" id="UP000587527"/>
    </source>
</evidence>
<dbReference type="CDD" id="cd06173">
    <property type="entry name" value="MFS_MefA_like"/>
    <property type="match status" value="1"/>
</dbReference>
<feature type="transmembrane region" description="Helical" evidence="7">
    <location>
        <begin position="373"/>
        <end position="394"/>
    </location>
</feature>
<dbReference type="Gene3D" id="1.20.1250.20">
    <property type="entry name" value="MFS general substrate transporter like domains"/>
    <property type="match status" value="1"/>
</dbReference>
<feature type="transmembrane region" description="Helical" evidence="7">
    <location>
        <begin position="42"/>
        <end position="64"/>
    </location>
</feature>
<accession>A0A841BWR3</accession>
<keyword evidence="3" id="KW-1003">Cell membrane</keyword>
<dbReference type="SUPFAM" id="SSF103473">
    <property type="entry name" value="MFS general substrate transporter"/>
    <property type="match status" value="1"/>
</dbReference>
<proteinExistence type="predicted"/>
<keyword evidence="6 7" id="KW-0472">Membrane</keyword>
<dbReference type="InterPro" id="IPR010290">
    <property type="entry name" value="TM_effector"/>
</dbReference>
<keyword evidence="5 7" id="KW-1133">Transmembrane helix</keyword>
<dbReference type="EMBL" id="JACHMN010000002">
    <property type="protein sequence ID" value="MBB5871353.1"/>
    <property type="molecule type" value="Genomic_DNA"/>
</dbReference>
<dbReference type="Proteomes" id="UP000587527">
    <property type="component" value="Unassembled WGS sequence"/>
</dbReference>
<evidence type="ECO:0000256" key="5">
    <source>
        <dbReference type="ARBA" id="ARBA00022989"/>
    </source>
</evidence>
<dbReference type="PANTHER" id="PTHR23513:SF11">
    <property type="entry name" value="STAPHYLOFERRIN A TRANSPORTER"/>
    <property type="match status" value="1"/>
</dbReference>
<comment type="caution">
    <text evidence="9">The sequence shown here is derived from an EMBL/GenBank/DDBJ whole genome shotgun (WGS) entry which is preliminary data.</text>
</comment>
<dbReference type="GO" id="GO:0005886">
    <property type="term" value="C:plasma membrane"/>
    <property type="evidence" value="ECO:0007669"/>
    <property type="project" value="UniProtKB-SubCell"/>
</dbReference>
<dbReference type="AlphaFoldDB" id="A0A841BWR3"/>
<feature type="domain" description="Major facilitator superfamily (MFS) profile" evidence="8">
    <location>
        <begin position="1"/>
        <end position="399"/>
    </location>
</feature>
<feature type="transmembrane region" description="Helical" evidence="7">
    <location>
        <begin position="253"/>
        <end position="278"/>
    </location>
</feature>
<evidence type="ECO:0000256" key="4">
    <source>
        <dbReference type="ARBA" id="ARBA00022692"/>
    </source>
</evidence>
<dbReference type="InterPro" id="IPR020846">
    <property type="entry name" value="MFS_dom"/>
</dbReference>
<feature type="transmembrane region" description="Helical" evidence="7">
    <location>
        <begin position="12"/>
        <end position="30"/>
    </location>
</feature>
<evidence type="ECO:0000256" key="2">
    <source>
        <dbReference type="ARBA" id="ARBA00022448"/>
    </source>
</evidence>
<keyword evidence="4 7" id="KW-0812">Transmembrane</keyword>
<name>A0A841BWR3_9ACTN</name>
<sequence>MFRSLQVRNYRLFATNQLIKLIGTWMMVIAQDWLVLHLTNDSATALGIVMALQFVPAALLTLPGGRLADRYDKRKILLFANGLWSGLAIIFAILVASGGAVLWHVYLFALLMGIAQAIETPVRQAFVSELVGTPLLPNALSLSAAAFNTARIVGPAIAGVGIALLGMGPIFVISAVVSACTLIGLVRLRPDELYRADLRTGDDRVDARILDGITYVWRRPDLRLPLILMGVIGFAGFNFQLTLAALARTVFNTGAAAFGLFTTALAIGALGGALAGTLRKGRPSVYLLLGAAIAFSAFEIIVGIATSYWVVVGLLVITGFFMVLFAQASNQRVQLGTDAAFRGRVMSLYVLVFLGTAPISAPVIGWVAEHVGASASIWLGGAVSLAAALVALAWQLRHAGDKLHLQVRPTPRLYVTPAPVPERVLVAAAS</sequence>
<feature type="transmembrane region" description="Helical" evidence="7">
    <location>
        <begin position="76"/>
        <end position="95"/>
    </location>
</feature>
<dbReference type="GO" id="GO:0022857">
    <property type="term" value="F:transmembrane transporter activity"/>
    <property type="evidence" value="ECO:0007669"/>
    <property type="project" value="InterPro"/>
</dbReference>
<dbReference type="Pfam" id="PF05977">
    <property type="entry name" value="MFS_3"/>
    <property type="match status" value="1"/>
</dbReference>
<dbReference type="PANTHER" id="PTHR23513">
    <property type="entry name" value="INTEGRAL MEMBRANE EFFLUX PROTEIN-RELATED"/>
    <property type="match status" value="1"/>
</dbReference>
<gene>
    <name evidence="9" type="ORF">F4553_004732</name>
</gene>
<organism evidence="9 10">
    <name type="scientific">Allocatelliglobosispora scoriae</name>
    <dbReference type="NCBI Taxonomy" id="643052"/>
    <lineage>
        <taxon>Bacteria</taxon>
        <taxon>Bacillati</taxon>
        <taxon>Actinomycetota</taxon>
        <taxon>Actinomycetes</taxon>
        <taxon>Micromonosporales</taxon>
        <taxon>Micromonosporaceae</taxon>
        <taxon>Allocatelliglobosispora</taxon>
    </lineage>
</organism>
<evidence type="ECO:0000313" key="9">
    <source>
        <dbReference type="EMBL" id="MBB5871353.1"/>
    </source>
</evidence>
<evidence type="ECO:0000256" key="3">
    <source>
        <dbReference type="ARBA" id="ARBA00022475"/>
    </source>
</evidence>
<evidence type="ECO:0000256" key="1">
    <source>
        <dbReference type="ARBA" id="ARBA00004651"/>
    </source>
</evidence>
<feature type="transmembrane region" description="Helical" evidence="7">
    <location>
        <begin position="285"/>
        <end position="302"/>
    </location>
</feature>
<comment type="subcellular location">
    <subcellularLocation>
        <location evidence="1">Cell membrane</location>
        <topology evidence="1">Multi-pass membrane protein</topology>
    </subcellularLocation>
</comment>
<evidence type="ECO:0000256" key="6">
    <source>
        <dbReference type="ARBA" id="ARBA00023136"/>
    </source>
</evidence>
<keyword evidence="10" id="KW-1185">Reference proteome</keyword>
<protein>
    <submittedName>
        <fullName evidence="9">MFS family permease</fullName>
    </submittedName>
</protein>
<evidence type="ECO:0000256" key="7">
    <source>
        <dbReference type="SAM" id="Phobius"/>
    </source>
</evidence>